<protein>
    <submittedName>
        <fullName evidence="6">Nitroreductase</fullName>
    </submittedName>
</protein>
<dbReference type="SUPFAM" id="SSF55469">
    <property type="entry name" value="FMN-dependent nitroreductase-like"/>
    <property type="match status" value="1"/>
</dbReference>
<evidence type="ECO:0000256" key="4">
    <source>
        <dbReference type="ARBA" id="ARBA00023002"/>
    </source>
</evidence>
<keyword evidence="2" id="KW-0285">Flavoprotein</keyword>
<dbReference type="InterPro" id="IPR000415">
    <property type="entry name" value="Nitroreductase-like"/>
</dbReference>
<dbReference type="PANTHER" id="PTHR43425">
    <property type="entry name" value="OXYGEN-INSENSITIVE NADPH NITROREDUCTASE"/>
    <property type="match status" value="1"/>
</dbReference>
<name>A0A0X2NRE5_9CORY</name>
<dbReference type="InterPro" id="IPR029479">
    <property type="entry name" value="Nitroreductase"/>
</dbReference>
<dbReference type="Proteomes" id="UP000182498">
    <property type="component" value="Unassembled WGS sequence"/>
</dbReference>
<keyword evidence="3" id="KW-0288">FMN</keyword>
<accession>A0A0X2NRE5</accession>
<keyword evidence="4" id="KW-0560">Oxidoreductase</keyword>
<evidence type="ECO:0000313" key="6">
    <source>
        <dbReference type="EMBL" id="CUU67378.1"/>
    </source>
</evidence>
<evidence type="ECO:0000256" key="1">
    <source>
        <dbReference type="ARBA" id="ARBA00008366"/>
    </source>
</evidence>
<dbReference type="Pfam" id="PF00881">
    <property type="entry name" value="Nitroreductase"/>
    <property type="match status" value="1"/>
</dbReference>
<evidence type="ECO:0000256" key="2">
    <source>
        <dbReference type="ARBA" id="ARBA00022630"/>
    </source>
</evidence>
<dbReference type="GO" id="GO:0016491">
    <property type="term" value="F:oxidoreductase activity"/>
    <property type="evidence" value="ECO:0007669"/>
    <property type="project" value="UniProtKB-KW"/>
</dbReference>
<dbReference type="OrthoDB" id="3181400at2"/>
<organism evidence="6 7">
    <name type="scientific">Corynebacterium variabile</name>
    <dbReference type="NCBI Taxonomy" id="1727"/>
    <lineage>
        <taxon>Bacteria</taxon>
        <taxon>Bacillati</taxon>
        <taxon>Actinomycetota</taxon>
        <taxon>Actinomycetes</taxon>
        <taxon>Mycobacteriales</taxon>
        <taxon>Corynebacteriaceae</taxon>
        <taxon>Corynebacterium</taxon>
    </lineage>
</organism>
<reference evidence="7" key="1">
    <citation type="submission" date="2015-11" db="EMBL/GenBank/DDBJ databases">
        <authorList>
            <person name="Dugat-Bony E."/>
        </authorList>
    </citation>
    <scope>NUCLEOTIDE SEQUENCE [LARGE SCALE GENOMIC DNA]</scope>
    <source>
        <strain evidence="7">Mu292</strain>
    </source>
</reference>
<dbReference type="InterPro" id="IPR016446">
    <property type="entry name" value="Flavin_OxRdtase_Frp"/>
</dbReference>
<evidence type="ECO:0000259" key="5">
    <source>
        <dbReference type="Pfam" id="PF00881"/>
    </source>
</evidence>
<proteinExistence type="inferred from homology"/>
<keyword evidence="7" id="KW-1185">Reference proteome</keyword>
<evidence type="ECO:0000256" key="3">
    <source>
        <dbReference type="ARBA" id="ARBA00022643"/>
    </source>
</evidence>
<sequence length="307" mass="33359">MVTMTVSTDIQALLAQRYGHTASFTPPSWNSTLDLMVSHRSVRQWLPRDLDDATLRTVLAAAQSAPTSSNKQIVSVLAVRDTAAKQRLAAVGRQMSKHIIDAPVTLVWLIDFSLARFLAAEEETDTAAGSTPAPAEAGHGVTGRPATDLGALNYMDEPMMAAADIGIASQNAALAAASLGLGTVFLGSLRNDIDEVRDALGIPDTVVPFLALELGYADPAENAGIKPRLPMELFLHEDRYRNPDDDPAATTELLENYNDALATYYSRYGAHPRWSDQLLNRLSAKATEKSKRRFLRDVLVRAGFNLR</sequence>
<feature type="domain" description="Nitroreductase" evidence="5">
    <location>
        <begin position="38"/>
        <end position="216"/>
    </location>
</feature>
<dbReference type="EMBL" id="FAUH01000023">
    <property type="protein sequence ID" value="CUU67378.1"/>
    <property type="molecule type" value="Genomic_DNA"/>
</dbReference>
<comment type="similarity">
    <text evidence="1">Belongs to the flavin oxidoreductase frp family.</text>
</comment>
<dbReference type="PANTHER" id="PTHR43425:SF2">
    <property type="entry name" value="OXYGEN-INSENSITIVE NADPH NITROREDUCTASE"/>
    <property type="match status" value="1"/>
</dbReference>
<dbReference type="AlphaFoldDB" id="A0A0X2NRE5"/>
<dbReference type="Gene3D" id="3.40.109.10">
    <property type="entry name" value="NADH Oxidase"/>
    <property type="match status" value="1"/>
</dbReference>
<evidence type="ECO:0000313" key="7">
    <source>
        <dbReference type="Proteomes" id="UP000182498"/>
    </source>
</evidence>
<gene>
    <name evidence="6" type="ORF">CVAR292_02740</name>
</gene>